<dbReference type="InterPro" id="IPR036822">
    <property type="entry name" value="CutC-like_dom_sf"/>
</dbReference>
<evidence type="ECO:0000313" key="4">
    <source>
        <dbReference type="Proteomes" id="UP000051296"/>
    </source>
</evidence>
<dbReference type="SUPFAM" id="SSF110395">
    <property type="entry name" value="CutC-like"/>
    <property type="match status" value="1"/>
</dbReference>
<organism evidence="3 4">
    <name type="scientific">Weissella halotolerans DSM 20190</name>
    <dbReference type="NCBI Taxonomy" id="1123500"/>
    <lineage>
        <taxon>Bacteria</taxon>
        <taxon>Bacillati</taxon>
        <taxon>Bacillota</taxon>
        <taxon>Bacilli</taxon>
        <taxon>Lactobacillales</taxon>
        <taxon>Lactobacillaceae</taxon>
        <taxon>Weissella</taxon>
    </lineage>
</organism>
<dbReference type="EMBL" id="JQAX01000002">
    <property type="protein sequence ID" value="KRN32475.1"/>
    <property type="molecule type" value="Genomic_DNA"/>
</dbReference>
<dbReference type="eggNOG" id="COG3142">
    <property type="taxonomic scope" value="Bacteria"/>
</dbReference>
<dbReference type="InParanoid" id="A0A0R2FXX4"/>
<dbReference type="AlphaFoldDB" id="A0A0R2FXX4"/>
<keyword evidence="4" id="KW-1185">Reference proteome</keyword>
<dbReference type="InterPro" id="IPR005627">
    <property type="entry name" value="CutC-like"/>
</dbReference>
<dbReference type="Pfam" id="PF03932">
    <property type="entry name" value="CutC"/>
    <property type="match status" value="1"/>
</dbReference>
<proteinExistence type="inferred from homology"/>
<dbReference type="Proteomes" id="UP000051296">
    <property type="component" value="Unassembled WGS sequence"/>
</dbReference>
<name>A0A0R2FXX4_9LACO</name>
<gene>
    <name evidence="3" type="ORF">IV68_GL000829</name>
</gene>
<evidence type="ECO:0000256" key="2">
    <source>
        <dbReference type="ARBA" id="ARBA00019014"/>
    </source>
</evidence>
<dbReference type="RefSeq" id="WP_022791377.1">
    <property type="nucleotide sequence ID" value="NZ_ATUU01000002.1"/>
</dbReference>
<sequence>MLKEMPVADLNVIQWALDQGIDRLELNTNLAVGGLTPRDDLVRNVLALAQPYAVSVVVMVRPRAGNFYYNHRETEMMLATLKRFRALGVQSVTFGAVTGDGYLDRATMLKLIEAAAPMQVVCHMAFDAIRFEYQEQALIWLADHGVKRVLTHGGPLQVPITKTLAHLQTLCRWAPEKMEILPGGGITGHNYKDIVGALGVQQVHGSRILSQA</sequence>
<comment type="caution">
    <text evidence="3">The sequence shown here is derived from an EMBL/GenBank/DDBJ whole genome shotgun (WGS) entry which is preliminary data.</text>
</comment>
<reference evidence="3 4" key="1">
    <citation type="journal article" date="2015" name="Genome Announc.">
        <title>Expanding the biotechnology potential of lactobacilli through comparative genomics of 213 strains and associated genera.</title>
        <authorList>
            <person name="Sun Z."/>
            <person name="Harris H.M."/>
            <person name="McCann A."/>
            <person name="Guo C."/>
            <person name="Argimon S."/>
            <person name="Zhang W."/>
            <person name="Yang X."/>
            <person name="Jeffery I.B."/>
            <person name="Cooney J.C."/>
            <person name="Kagawa T.F."/>
            <person name="Liu W."/>
            <person name="Song Y."/>
            <person name="Salvetti E."/>
            <person name="Wrobel A."/>
            <person name="Rasinkangas P."/>
            <person name="Parkhill J."/>
            <person name="Rea M.C."/>
            <person name="O'Sullivan O."/>
            <person name="Ritari J."/>
            <person name="Douillard F.P."/>
            <person name="Paul Ross R."/>
            <person name="Yang R."/>
            <person name="Briner A.E."/>
            <person name="Felis G.E."/>
            <person name="de Vos W.M."/>
            <person name="Barrangou R."/>
            <person name="Klaenhammer T.R."/>
            <person name="Caufield P.W."/>
            <person name="Cui Y."/>
            <person name="Zhang H."/>
            <person name="O'Toole P.W."/>
        </authorList>
    </citation>
    <scope>NUCLEOTIDE SEQUENCE [LARGE SCALE GENOMIC DNA]</scope>
    <source>
        <strain evidence="3 4">DSM 20190</strain>
    </source>
</reference>
<dbReference type="GO" id="GO:0005507">
    <property type="term" value="F:copper ion binding"/>
    <property type="evidence" value="ECO:0007669"/>
    <property type="project" value="TreeGrafter"/>
</dbReference>
<comment type="similarity">
    <text evidence="1">Belongs to the CutC family.</text>
</comment>
<evidence type="ECO:0000313" key="3">
    <source>
        <dbReference type="EMBL" id="KRN32475.1"/>
    </source>
</evidence>
<dbReference type="PANTHER" id="PTHR12598:SF0">
    <property type="entry name" value="COPPER HOMEOSTASIS PROTEIN CUTC HOMOLOG"/>
    <property type="match status" value="1"/>
</dbReference>
<dbReference type="STRING" id="1123500.GCA_000420365_00594"/>
<accession>A0A0R2FXX4</accession>
<protein>
    <recommendedName>
        <fullName evidence="2">Copper homeostasis protein cutC homolog</fullName>
    </recommendedName>
</protein>
<dbReference type="Gene3D" id="3.20.20.380">
    <property type="entry name" value="Copper homeostasis (CutC) domain"/>
    <property type="match status" value="1"/>
</dbReference>
<dbReference type="PANTHER" id="PTHR12598">
    <property type="entry name" value="COPPER HOMEOSTASIS PROTEIN CUTC"/>
    <property type="match status" value="1"/>
</dbReference>
<evidence type="ECO:0000256" key="1">
    <source>
        <dbReference type="ARBA" id="ARBA00007768"/>
    </source>
</evidence>
<dbReference type="OrthoDB" id="9815677at2"/>
<dbReference type="PATRIC" id="fig|1123500.6.peg.835"/>